<dbReference type="eggNOG" id="ENOG5032GRT">
    <property type="taxonomic scope" value="Bacteria"/>
</dbReference>
<gene>
    <name evidence="2" type="ORF">BBIA_1577</name>
</gene>
<feature type="transmembrane region" description="Helical" evidence="1">
    <location>
        <begin position="53"/>
        <end position="70"/>
    </location>
</feature>
<keyword evidence="3" id="KW-1185">Reference proteome</keyword>
<feature type="transmembrane region" description="Helical" evidence="1">
    <location>
        <begin position="158"/>
        <end position="177"/>
    </location>
</feature>
<feature type="transmembrane region" description="Helical" evidence="1">
    <location>
        <begin position="12"/>
        <end position="33"/>
    </location>
</feature>
<dbReference type="RefSeq" id="WP_033494367.1">
    <property type="nucleotide sequence ID" value="NZ_JDUU01000014.1"/>
</dbReference>
<protein>
    <submittedName>
        <fullName evidence="2">Uncharacterized protein</fullName>
    </submittedName>
</protein>
<feature type="transmembrane region" description="Helical" evidence="1">
    <location>
        <begin position="197"/>
        <end position="219"/>
    </location>
</feature>
<feature type="transmembrane region" description="Helical" evidence="1">
    <location>
        <begin position="131"/>
        <end position="151"/>
    </location>
</feature>
<dbReference type="OrthoDB" id="3240203at2"/>
<accession>A0A086ZW84</accession>
<organism evidence="2 3">
    <name type="scientific">Bifidobacterium biavatii DSM 23969</name>
    <dbReference type="NCBI Taxonomy" id="1437608"/>
    <lineage>
        <taxon>Bacteria</taxon>
        <taxon>Bacillati</taxon>
        <taxon>Actinomycetota</taxon>
        <taxon>Actinomycetes</taxon>
        <taxon>Bifidobacteriales</taxon>
        <taxon>Bifidobacteriaceae</taxon>
        <taxon>Bifidobacterium</taxon>
    </lineage>
</organism>
<sequence length="226" mass="24192">MIKTLLYKDATARSLQIACLAAVYWVIVVYAVALMPISMDESGNNPLNNVSSMTLASQATVIIAAILANIEIRSGETMMAALIAGSRRRMACALMVEKVAIIVIAGLFLTALNTIGNGIIYGIGDTGRLAFQYLLLAVMDGIAALSLSLFTRSVLLGLSVYVFVPMLLKPFIVYLIPAANGLFYPAAIRGATAVDHSLAGILVLILWLFVFLIMGYAAASRRACRR</sequence>
<dbReference type="AlphaFoldDB" id="A0A086ZW84"/>
<feature type="transmembrane region" description="Helical" evidence="1">
    <location>
        <begin position="91"/>
        <end position="111"/>
    </location>
</feature>
<keyword evidence="1" id="KW-1133">Transmembrane helix</keyword>
<dbReference type="STRING" id="1437608.GCA_000771645_00653"/>
<evidence type="ECO:0000313" key="2">
    <source>
        <dbReference type="EMBL" id="KFI50784.1"/>
    </source>
</evidence>
<keyword evidence="1" id="KW-0472">Membrane</keyword>
<name>A0A086ZW84_9BIFI</name>
<proteinExistence type="predicted"/>
<dbReference type="EMBL" id="JGYN01000013">
    <property type="protein sequence ID" value="KFI50784.1"/>
    <property type="molecule type" value="Genomic_DNA"/>
</dbReference>
<evidence type="ECO:0000256" key="1">
    <source>
        <dbReference type="SAM" id="Phobius"/>
    </source>
</evidence>
<comment type="caution">
    <text evidence="2">The sequence shown here is derived from an EMBL/GenBank/DDBJ whole genome shotgun (WGS) entry which is preliminary data.</text>
</comment>
<reference evidence="2 3" key="1">
    <citation type="submission" date="2014-03" db="EMBL/GenBank/DDBJ databases">
        <title>Genomics of Bifidobacteria.</title>
        <authorList>
            <person name="Ventura M."/>
            <person name="Milani C."/>
            <person name="Lugli G.A."/>
        </authorList>
    </citation>
    <scope>NUCLEOTIDE SEQUENCE [LARGE SCALE GENOMIC DNA]</scope>
    <source>
        <strain evidence="2 3">DSM 23969</strain>
    </source>
</reference>
<dbReference type="Proteomes" id="UP000029108">
    <property type="component" value="Unassembled WGS sequence"/>
</dbReference>
<evidence type="ECO:0000313" key="3">
    <source>
        <dbReference type="Proteomes" id="UP000029108"/>
    </source>
</evidence>
<keyword evidence="1" id="KW-0812">Transmembrane</keyword>